<dbReference type="Gene3D" id="3.30.565.10">
    <property type="entry name" value="Histidine kinase-like ATPase, C-terminal domain"/>
    <property type="match status" value="1"/>
</dbReference>
<accession>A0ABX2I8E8</accession>
<dbReference type="InterPro" id="IPR036890">
    <property type="entry name" value="HATPase_C_sf"/>
</dbReference>
<evidence type="ECO:0000313" key="2">
    <source>
        <dbReference type="Proteomes" id="UP000822142"/>
    </source>
</evidence>
<name>A0ABX2I8E8_BLAHA</name>
<sequence length="666" mass="76991">MAVFSIDLPGRVKNFELPRTKPLMPLFETIVNSIYAIEERQQNDDKVNGYINIEIIREPQMRVQTEGIDSSINDITGFVVTDNGIGFDENNMKSFLQSDSTYRAEKGGKGVGRFAWLKAFKEADIESSFIDAGEWVRRKFCFTLEQNEINDSLEDIDPLTDNKTIVALKECLAPYKKNLPKKGEVIATKIMQHCFIYLMSAKCPVIKVADEDQTYNINEMFDERIKKESEKIEFKIGNENFSLLHTQIEDAAFGASKLYLYANDRMVQEVNLEKEIVDLDKNLFSAKGYYYAGILSGKFLDENVGTNRTSFEISDTAEDGSEISMDDIISNVAENVQIYLADYLSEVKGKKEERVRSYIKDEAPQYGHLLKYMREDVEAIKPYLPDCKLDDELYKIKRKFDNQLKKDNQDIIKTLEVGATSLDSYQEKFQKQFAKISEANKASLAEYVAHRKVILELLKKGIQSDDFGKYSKEAYIHNLIYPMRRTSDEIEYQAHNLWLIDERLAYCEYVSSDIPFDNNPREDRTDVMILDKPVAVSDEPNTGREYETIVILELKKPMRNDYTQAENPIIQMLGYVDKISSNEMKDKNGRLIKTGTNTQFYLYAVCDITSKLRKIAEDFDFIETPDKRGMYKYHDKKRAYIEILSFDKIIDDAGKRNRILFEKLGI</sequence>
<evidence type="ECO:0000313" key="1">
    <source>
        <dbReference type="EMBL" id="NSJ86260.1"/>
    </source>
</evidence>
<keyword evidence="1" id="KW-0067">ATP-binding</keyword>
<keyword evidence="2" id="KW-1185">Reference proteome</keyword>
<dbReference type="Proteomes" id="UP000822142">
    <property type="component" value="Unassembled WGS sequence"/>
</dbReference>
<dbReference type="SUPFAM" id="SSF55874">
    <property type="entry name" value="ATPase domain of HSP90 chaperone/DNA topoisomerase II/histidine kinase"/>
    <property type="match status" value="1"/>
</dbReference>
<gene>
    <name evidence="1" type="ORF">G5A70_08775</name>
</gene>
<reference evidence="1 2" key="1">
    <citation type="journal article" date="2020" name="Cell Host Microbe">
        <title>Functional and Genomic Variation between Human-Derived Isolates of Lachnospiraceae Reveals Inter- and Intra-Species Diversity.</title>
        <authorList>
            <person name="Sorbara M.T."/>
            <person name="Littmann E.R."/>
            <person name="Fontana E."/>
            <person name="Moody T.U."/>
            <person name="Kohout C.E."/>
            <person name="Gjonbalaj M."/>
            <person name="Eaton V."/>
            <person name="Seok R."/>
            <person name="Leiner I.M."/>
            <person name="Pamer E.G."/>
        </authorList>
    </citation>
    <scope>NUCLEOTIDE SEQUENCE [LARGE SCALE GENOMIC DNA]</scope>
    <source>
        <strain evidence="1 2">MSK.15.26</strain>
    </source>
</reference>
<comment type="caution">
    <text evidence="1">The sequence shown here is derived from an EMBL/GenBank/DDBJ whole genome shotgun (WGS) entry which is preliminary data.</text>
</comment>
<keyword evidence="1" id="KW-0547">Nucleotide-binding</keyword>
<organism evidence="1 2">
    <name type="scientific">Blautia hansenii</name>
    <name type="common">Ruminococcus hansenii</name>
    <dbReference type="NCBI Taxonomy" id="1322"/>
    <lineage>
        <taxon>Bacteria</taxon>
        <taxon>Bacillati</taxon>
        <taxon>Bacillota</taxon>
        <taxon>Clostridia</taxon>
        <taxon>Lachnospirales</taxon>
        <taxon>Lachnospiraceae</taxon>
        <taxon>Blautia</taxon>
    </lineage>
</organism>
<proteinExistence type="predicted"/>
<protein>
    <submittedName>
        <fullName evidence="1">ATP-binding protein</fullName>
    </submittedName>
</protein>
<dbReference type="EMBL" id="JAAITA010000009">
    <property type="protein sequence ID" value="NSJ86260.1"/>
    <property type="molecule type" value="Genomic_DNA"/>
</dbReference>
<dbReference type="GO" id="GO:0005524">
    <property type="term" value="F:ATP binding"/>
    <property type="evidence" value="ECO:0007669"/>
    <property type="project" value="UniProtKB-KW"/>
</dbReference>